<dbReference type="SUPFAM" id="SSF48179">
    <property type="entry name" value="6-phosphogluconate dehydrogenase C-terminal domain-like"/>
    <property type="match status" value="1"/>
</dbReference>
<dbReference type="Gene3D" id="3.40.50.720">
    <property type="entry name" value="NAD(P)-binding Rossmann-like Domain"/>
    <property type="match status" value="1"/>
</dbReference>
<dbReference type="PANTHER" id="PTHR21708:SF26">
    <property type="entry name" value="2-DEHYDROPANTOATE 2-REDUCTASE"/>
    <property type="match status" value="1"/>
</dbReference>
<keyword evidence="15" id="KW-1185">Reference proteome</keyword>
<feature type="domain" description="Ketopantoate reductase C-terminal" evidence="11">
    <location>
        <begin position="176"/>
        <end position="297"/>
    </location>
</feature>
<dbReference type="Pfam" id="PF02558">
    <property type="entry name" value="ApbA"/>
    <property type="match status" value="1"/>
</dbReference>
<dbReference type="GO" id="GO:0005737">
    <property type="term" value="C:cytoplasm"/>
    <property type="evidence" value="ECO:0007669"/>
    <property type="project" value="TreeGrafter"/>
</dbReference>
<dbReference type="STRING" id="1125725.HMPREF1325_0462"/>
<name>U2LG85_TRESO</name>
<dbReference type="Gene3D" id="1.10.1040.10">
    <property type="entry name" value="N-(1-d-carboxylethyl)-l-norvaline Dehydrogenase, domain 2"/>
    <property type="match status" value="1"/>
</dbReference>
<reference evidence="14 15" key="1">
    <citation type="submission" date="2013-08" db="EMBL/GenBank/DDBJ databases">
        <authorList>
            <person name="Durkin A.S."/>
            <person name="Haft D.R."/>
            <person name="McCorrison J."/>
            <person name="Torralba M."/>
            <person name="Gillis M."/>
            <person name="Haft D.H."/>
            <person name="Methe B."/>
            <person name="Sutton G."/>
            <person name="Nelson K.E."/>
        </authorList>
    </citation>
    <scope>NUCLEOTIDE SEQUENCE [LARGE SCALE GENOMIC DNA]</scope>
    <source>
        <strain evidence="13 15">ATCC 35536</strain>
        <strain evidence="12 14">VPI DR56BR1116</strain>
    </source>
</reference>
<protein>
    <recommendedName>
        <fullName evidence="4 9">2-dehydropantoate 2-reductase</fullName>
        <ecNumber evidence="3 9">1.1.1.169</ecNumber>
    </recommendedName>
    <alternativeName>
        <fullName evidence="7 9">Ketopantoate reductase</fullName>
    </alternativeName>
</protein>
<organism evidence="12 14">
    <name type="scientific">Treponema socranskii subsp. socranskii VPI DR56BR1116 = ATCC 35536</name>
    <dbReference type="NCBI Taxonomy" id="1125725"/>
    <lineage>
        <taxon>Bacteria</taxon>
        <taxon>Pseudomonadati</taxon>
        <taxon>Spirochaetota</taxon>
        <taxon>Spirochaetia</taxon>
        <taxon>Spirochaetales</taxon>
        <taxon>Treponemataceae</taxon>
        <taxon>Treponema</taxon>
    </lineage>
</organism>
<evidence type="ECO:0000256" key="2">
    <source>
        <dbReference type="ARBA" id="ARBA00007870"/>
    </source>
</evidence>
<comment type="pathway">
    <text evidence="1 9">Cofactor biosynthesis; (R)-pantothenate biosynthesis; (R)-pantoate from 3-methyl-2-oxobutanoate: step 2/2.</text>
</comment>
<dbReference type="GO" id="GO:0015940">
    <property type="term" value="P:pantothenate biosynthetic process"/>
    <property type="evidence" value="ECO:0007669"/>
    <property type="project" value="UniProtKB-UniPathway"/>
</dbReference>
<dbReference type="UniPathway" id="UPA00028">
    <property type="reaction ID" value="UER00004"/>
</dbReference>
<comment type="function">
    <text evidence="9">Catalyzes the NADPH-dependent reduction of ketopantoate into pantoic acid.</text>
</comment>
<dbReference type="Pfam" id="PF08546">
    <property type="entry name" value="ApbA_C"/>
    <property type="match status" value="1"/>
</dbReference>
<evidence type="ECO:0000256" key="1">
    <source>
        <dbReference type="ARBA" id="ARBA00004994"/>
    </source>
</evidence>
<dbReference type="SUPFAM" id="SSF51735">
    <property type="entry name" value="NAD(P)-binding Rossmann-fold domains"/>
    <property type="match status" value="1"/>
</dbReference>
<evidence type="ECO:0000313" key="15">
    <source>
        <dbReference type="Proteomes" id="UP000016646"/>
    </source>
</evidence>
<evidence type="ECO:0000259" key="11">
    <source>
        <dbReference type="Pfam" id="PF08546"/>
    </source>
</evidence>
<dbReference type="NCBIfam" id="TIGR00745">
    <property type="entry name" value="apbA_panE"/>
    <property type="match status" value="1"/>
</dbReference>
<dbReference type="GO" id="GO:0008677">
    <property type="term" value="F:2-dehydropantoate 2-reductase activity"/>
    <property type="evidence" value="ECO:0007669"/>
    <property type="project" value="UniProtKB-EC"/>
</dbReference>
<feature type="domain" description="Ketopantoate reductase N-terminal" evidence="10">
    <location>
        <begin position="7"/>
        <end position="150"/>
    </location>
</feature>
<dbReference type="EMBL" id="AVQI01000032">
    <property type="protein sequence ID" value="ERK03483.1"/>
    <property type="molecule type" value="Genomic_DNA"/>
</dbReference>
<evidence type="ECO:0000313" key="12">
    <source>
        <dbReference type="EMBL" id="ERF60788.1"/>
    </source>
</evidence>
<evidence type="ECO:0000313" key="13">
    <source>
        <dbReference type="EMBL" id="ERK03483.1"/>
    </source>
</evidence>
<dbReference type="AlphaFoldDB" id="U2LG85"/>
<dbReference type="InterPro" id="IPR008927">
    <property type="entry name" value="6-PGluconate_DH-like_C_sf"/>
</dbReference>
<evidence type="ECO:0000256" key="7">
    <source>
        <dbReference type="ARBA" id="ARBA00032024"/>
    </source>
</evidence>
<gene>
    <name evidence="13" type="ORF">HMPREF0860_2515</name>
    <name evidence="12" type="ORF">HMPREF1325_0462</name>
</gene>
<keyword evidence="5 9" id="KW-0521">NADP</keyword>
<dbReference type="PATRIC" id="fig|1125725.3.peg.1224"/>
<dbReference type="FunFam" id="1.10.1040.10:FF:000017">
    <property type="entry name" value="2-dehydropantoate 2-reductase"/>
    <property type="match status" value="1"/>
</dbReference>
<evidence type="ECO:0000256" key="9">
    <source>
        <dbReference type="RuleBase" id="RU362068"/>
    </source>
</evidence>
<evidence type="ECO:0000313" key="14">
    <source>
        <dbReference type="Proteomes" id="UP000016412"/>
    </source>
</evidence>
<dbReference type="InterPro" id="IPR013752">
    <property type="entry name" value="KPA_reductase"/>
</dbReference>
<dbReference type="EC" id="1.1.1.169" evidence="3 9"/>
<dbReference type="Proteomes" id="UP000016646">
    <property type="component" value="Unassembled WGS sequence"/>
</dbReference>
<dbReference type="OrthoDB" id="9793586at2"/>
<dbReference type="InterPro" id="IPR003710">
    <property type="entry name" value="ApbA"/>
</dbReference>
<comment type="catalytic activity">
    <reaction evidence="8 9">
        <text>(R)-pantoate + NADP(+) = 2-dehydropantoate + NADPH + H(+)</text>
        <dbReference type="Rhea" id="RHEA:16233"/>
        <dbReference type="ChEBI" id="CHEBI:11561"/>
        <dbReference type="ChEBI" id="CHEBI:15378"/>
        <dbReference type="ChEBI" id="CHEBI:15980"/>
        <dbReference type="ChEBI" id="CHEBI:57783"/>
        <dbReference type="ChEBI" id="CHEBI:58349"/>
        <dbReference type="EC" id="1.1.1.169"/>
    </reaction>
</comment>
<comment type="similarity">
    <text evidence="2 9">Belongs to the ketopantoate reductase family.</text>
</comment>
<dbReference type="InterPro" id="IPR036291">
    <property type="entry name" value="NAD(P)-bd_dom_sf"/>
</dbReference>
<accession>U2LG85</accession>
<evidence type="ECO:0000256" key="8">
    <source>
        <dbReference type="ARBA" id="ARBA00048793"/>
    </source>
</evidence>
<keyword evidence="6 9" id="KW-0560">Oxidoreductase</keyword>
<dbReference type="InterPro" id="IPR013328">
    <property type="entry name" value="6PGD_dom2"/>
</dbReference>
<dbReference type="PANTHER" id="PTHR21708">
    <property type="entry name" value="PROBABLE 2-DEHYDROPANTOATE 2-REDUCTASE"/>
    <property type="match status" value="1"/>
</dbReference>
<dbReference type="eggNOG" id="COG1893">
    <property type="taxonomic scope" value="Bacteria"/>
</dbReference>
<dbReference type="InterPro" id="IPR013332">
    <property type="entry name" value="KPR_N"/>
</dbReference>
<dbReference type="InterPro" id="IPR051402">
    <property type="entry name" value="KPR-Related"/>
</dbReference>
<dbReference type="Proteomes" id="UP000016412">
    <property type="component" value="Unassembled WGS sequence"/>
</dbReference>
<sequence length="304" mass="32944">MKIASVSIVGLGAVGAVVASRLTSFLGKANVQCIVDAERKARCERDGIFINGVKQDFNYLTPEDAVPADLIIIATKNLQLGEALESIRTSVGTHTAIMTLCNGIQSERDAAAVYGEECVLYGFIIGISSIHEKNQIRCPVEGRIVFGEKDNKKTDRVKAIEELFTKAKIESEVPKNIHLEQWKKFLLNVVFNTLSALCRAPYGAFSAPVMRDLARSVGKEVITVAQAEGVPLTQAIFEDTLSLIIGLDAHGKTSMLQDFEAGRKSENAWFCGTVNKLGKAHGIPTPVCRLLEALVEGTEIARGI</sequence>
<evidence type="ECO:0000256" key="5">
    <source>
        <dbReference type="ARBA" id="ARBA00022857"/>
    </source>
</evidence>
<evidence type="ECO:0000256" key="6">
    <source>
        <dbReference type="ARBA" id="ARBA00023002"/>
    </source>
</evidence>
<evidence type="ECO:0000259" key="10">
    <source>
        <dbReference type="Pfam" id="PF02558"/>
    </source>
</evidence>
<dbReference type="EMBL" id="AUZJ01000033">
    <property type="protein sequence ID" value="ERF60788.1"/>
    <property type="molecule type" value="Genomic_DNA"/>
</dbReference>
<dbReference type="RefSeq" id="WP_021330242.1">
    <property type="nucleotide sequence ID" value="NZ_AUZJ01000033.1"/>
</dbReference>
<evidence type="ECO:0000256" key="3">
    <source>
        <dbReference type="ARBA" id="ARBA00013014"/>
    </source>
</evidence>
<comment type="caution">
    <text evidence="12">The sequence shown here is derived from an EMBL/GenBank/DDBJ whole genome shotgun (WGS) entry which is preliminary data.</text>
</comment>
<proteinExistence type="inferred from homology"/>
<keyword evidence="9" id="KW-0566">Pantothenate biosynthesis</keyword>
<evidence type="ECO:0000256" key="4">
    <source>
        <dbReference type="ARBA" id="ARBA00019465"/>
    </source>
</evidence>